<sequence>MSDLNPAIFKAYDVRGIYPTELNEEAAYAIGRAFARRVAADHAVVGSDMRLSGPALKGALVRGITDEGLNVMDIGLVPIDAVYFAINILGHPAGVMVTASHNPKEYNGFKMALHGAGWVTGEEMSRAVAALAAAPTAGQPGTVRMLDVMPAYLKHVLSFADLTKIKPFTVVVDAGNGLAGNVVPLLQAHLPITVVPLNFELDGSFPAHPSNPLLPESQALLKEAVVAHHADFGVIFDGDTDRLFFIDERGQFIRADLILLILAKEFLRREPGAGIAYNAICSRVVPEKITEWGGRPLRSKVGFVNVSQTMRSQGGIMGGEVSAHYSFRDNGYADSGFIAWLILLQLLSEDGRPLSKIVGEFQQYAKSDEINLPVADRQAVIEKVRAAYADGKTDELDGLTVEYPDWWFNVRPSNTEPLLRLTVESNTPALLEEKKQELIALIKAEAQK</sequence>
<dbReference type="AlphaFoldDB" id="A0A1G1YGU7"/>
<dbReference type="STRING" id="1797542.A3J59_04620"/>
<feature type="domain" description="Alpha-D-phosphohexomutase C-terminal" evidence="8">
    <location>
        <begin position="369"/>
        <end position="439"/>
    </location>
</feature>
<dbReference type="Pfam" id="PF02879">
    <property type="entry name" value="PGM_PMM_II"/>
    <property type="match status" value="1"/>
</dbReference>
<gene>
    <name evidence="12" type="primary">manB</name>
    <name evidence="12" type="ORF">A3J59_04620</name>
</gene>
<comment type="cofactor">
    <cofactor evidence="1">
        <name>Mg(2+)</name>
        <dbReference type="ChEBI" id="CHEBI:18420"/>
    </cofactor>
</comment>
<dbReference type="GO" id="GO:0000287">
    <property type="term" value="F:magnesium ion binding"/>
    <property type="evidence" value="ECO:0007669"/>
    <property type="project" value="InterPro"/>
</dbReference>
<name>A0A1G1YGU7_9BACT</name>
<comment type="similarity">
    <text evidence="2 7">Belongs to the phosphohexose mutase family.</text>
</comment>
<feature type="domain" description="Alpha-D-phosphohexomutase alpha/beta/alpha" evidence="10">
    <location>
        <begin position="151"/>
        <end position="250"/>
    </location>
</feature>
<dbReference type="InterPro" id="IPR005843">
    <property type="entry name" value="A-D-PHexomutase_C"/>
</dbReference>
<comment type="caution">
    <text evidence="12">The sequence shown here is derived from an EMBL/GenBank/DDBJ whole genome shotgun (WGS) entry which is preliminary data.</text>
</comment>
<dbReference type="Pfam" id="PF02880">
    <property type="entry name" value="PGM_PMM_III"/>
    <property type="match status" value="1"/>
</dbReference>
<evidence type="ECO:0000256" key="4">
    <source>
        <dbReference type="ARBA" id="ARBA00022723"/>
    </source>
</evidence>
<dbReference type="Pfam" id="PF00408">
    <property type="entry name" value="PGM_PMM_IV"/>
    <property type="match status" value="1"/>
</dbReference>
<dbReference type="CDD" id="cd03089">
    <property type="entry name" value="PMM_PGM"/>
    <property type="match status" value="1"/>
</dbReference>
<dbReference type="Gene3D" id="3.30.310.50">
    <property type="entry name" value="Alpha-D-phosphohexomutase, C-terminal domain"/>
    <property type="match status" value="1"/>
</dbReference>
<evidence type="ECO:0000256" key="6">
    <source>
        <dbReference type="ARBA" id="ARBA00023235"/>
    </source>
</evidence>
<protein>
    <submittedName>
        <fullName evidence="12">Phosphomannomutase/phosphoglucomutase</fullName>
    </submittedName>
</protein>
<dbReference type="GO" id="GO:0005975">
    <property type="term" value="P:carbohydrate metabolic process"/>
    <property type="evidence" value="ECO:0007669"/>
    <property type="project" value="InterPro"/>
</dbReference>
<dbReference type="Pfam" id="PF02878">
    <property type="entry name" value="PGM_PMM_I"/>
    <property type="match status" value="1"/>
</dbReference>
<evidence type="ECO:0000256" key="7">
    <source>
        <dbReference type="RuleBase" id="RU004326"/>
    </source>
</evidence>
<accession>A0A1G1YGU7</accession>
<dbReference type="PANTHER" id="PTHR43771:SF1">
    <property type="entry name" value="PHOSPHOMANNOMUTASE"/>
    <property type="match status" value="1"/>
</dbReference>
<keyword evidence="6" id="KW-0413">Isomerase</keyword>
<evidence type="ECO:0000259" key="9">
    <source>
        <dbReference type="Pfam" id="PF02878"/>
    </source>
</evidence>
<feature type="domain" description="Alpha-D-phosphohexomutase alpha/beta/alpha" evidence="9">
    <location>
        <begin position="8"/>
        <end position="123"/>
    </location>
</feature>
<dbReference type="GO" id="GO:0016868">
    <property type="term" value="F:intramolecular phosphotransferase activity"/>
    <property type="evidence" value="ECO:0007669"/>
    <property type="project" value="InterPro"/>
</dbReference>
<evidence type="ECO:0000313" key="12">
    <source>
        <dbReference type="EMBL" id="OGY51481.1"/>
    </source>
</evidence>
<dbReference type="PANTHER" id="PTHR43771">
    <property type="entry name" value="PHOSPHOMANNOMUTASE"/>
    <property type="match status" value="1"/>
</dbReference>
<evidence type="ECO:0000259" key="11">
    <source>
        <dbReference type="Pfam" id="PF02880"/>
    </source>
</evidence>
<evidence type="ECO:0000259" key="10">
    <source>
        <dbReference type="Pfam" id="PF02879"/>
    </source>
</evidence>
<dbReference type="InterPro" id="IPR016055">
    <property type="entry name" value="A-D-PHexomutase_a/b/a-I/II/III"/>
</dbReference>
<dbReference type="Gene3D" id="3.40.120.10">
    <property type="entry name" value="Alpha-D-Glucose-1,6-Bisphosphate, subunit A, domain 3"/>
    <property type="match status" value="3"/>
</dbReference>
<evidence type="ECO:0000256" key="3">
    <source>
        <dbReference type="ARBA" id="ARBA00022553"/>
    </source>
</evidence>
<evidence type="ECO:0000256" key="1">
    <source>
        <dbReference type="ARBA" id="ARBA00001946"/>
    </source>
</evidence>
<dbReference type="InterPro" id="IPR005845">
    <property type="entry name" value="A-D-PHexomutase_a/b/a-II"/>
</dbReference>
<evidence type="ECO:0000313" key="13">
    <source>
        <dbReference type="Proteomes" id="UP000177310"/>
    </source>
</evidence>
<keyword evidence="3" id="KW-0597">Phosphoprotein</keyword>
<keyword evidence="5 7" id="KW-0460">Magnesium</keyword>
<dbReference type="InterPro" id="IPR016066">
    <property type="entry name" value="A-D-PHexomutase_CS"/>
</dbReference>
<feature type="domain" description="Alpha-D-phosphohexomutase alpha/beta/alpha" evidence="11">
    <location>
        <begin position="256"/>
        <end position="364"/>
    </location>
</feature>
<dbReference type="InterPro" id="IPR005841">
    <property type="entry name" value="Alpha-D-phosphohexomutase_SF"/>
</dbReference>
<evidence type="ECO:0000259" key="8">
    <source>
        <dbReference type="Pfam" id="PF00408"/>
    </source>
</evidence>
<dbReference type="SUPFAM" id="SSF55957">
    <property type="entry name" value="Phosphoglucomutase, C-terminal domain"/>
    <property type="match status" value="1"/>
</dbReference>
<reference evidence="12 13" key="1">
    <citation type="journal article" date="2016" name="Nat. Commun.">
        <title>Thousands of microbial genomes shed light on interconnected biogeochemical processes in an aquifer system.</title>
        <authorList>
            <person name="Anantharaman K."/>
            <person name="Brown C.T."/>
            <person name="Hug L.A."/>
            <person name="Sharon I."/>
            <person name="Castelle C.J."/>
            <person name="Probst A.J."/>
            <person name="Thomas B.C."/>
            <person name="Singh A."/>
            <person name="Wilkins M.J."/>
            <person name="Karaoz U."/>
            <person name="Brodie E.L."/>
            <person name="Williams K.H."/>
            <person name="Hubbard S.S."/>
            <person name="Banfield J.F."/>
        </authorList>
    </citation>
    <scope>NUCLEOTIDE SEQUENCE [LARGE SCALE GENOMIC DNA]</scope>
</reference>
<dbReference type="PROSITE" id="PS00710">
    <property type="entry name" value="PGM_PMM"/>
    <property type="match status" value="1"/>
</dbReference>
<dbReference type="Proteomes" id="UP000177310">
    <property type="component" value="Unassembled WGS sequence"/>
</dbReference>
<proteinExistence type="inferred from homology"/>
<evidence type="ECO:0000256" key="2">
    <source>
        <dbReference type="ARBA" id="ARBA00010231"/>
    </source>
</evidence>
<organism evidence="12 13">
    <name type="scientific">Candidatus Buchananbacteria bacterium RIFCSPHIGHO2_02_FULL_56_16</name>
    <dbReference type="NCBI Taxonomy" id="1797542"/>
    <lineage>
        <taxon>Bacteria</taxon>
        <taxon>Candidatus Buchananiibacteriota</taxon>
    </lineage>
</organism>
<keyword evidence="4 7" id="KW-0479">Metal-binding</keyword>
<dbReference type="InterPro" id="IPR005846">
    <property type="entry name" value="A-D-PHexomutase_a/b/a-III"/>
</dbReference>
<dbReference type="InterPro" id="IPR036900">
    <property type="entry name" value="A-D-PHexomutase_C_sf"/>
</dbReference>
<dbReference type="SUPFAM" id="SSF53738">
    <property type="entry name" value="Phosphoglucomutase, first 3 domains"/>
    <property type="match status" value="3"/>
</dbReference>
<evidence type="ECO:0000256" key="5">
    <source>
        <dbReference type="ARBA" id="ARBA00022842"/>
    </source>
</evidence>
<dbReference type="InterPro" id="IPR005844">
    <property type="entry name" value="A-D-PHexomutase_a/b/a-I"/>
</dbReference>
<dbReference type="EMBL" id="MHIL01000018">
    <property type="protein sequence ID" value="OGY51481.1"/>
    <property type="molecule type" value="Genomic_DNA"/>
</dbReference>
<dbReference type="PRINTS" id="PR00509">
    <property type="entry name" value="PGMPMM"/>
</dbReference>